<sequence length="480" mass="55387">MNPTIERSARLADYVWSFLGAHKVVVGLFLAAYFIFKSRDHVKITKPRKPLELHLKNGKTESLDALIQQVPGLKNGDTLWYNPLKILNHVQTIMASQNDLHGTDLVYYARRMVDFDDGVQIAADYVVPAPKTPEEKAAWKKGLEYKPEENTPKFPVRTRYKQPQEVELDHSDDSKPMLILLHGLTGGSYESYVRAVVAKITSQYNASADGTLVDFECVVMNTRGCARTTIKTPELFNGCWTEDVRRFVKDMRKRYPNRRFYMVGFSLGASILANYLGQEAEDIDIEAACVVANPWDLCASYYALRSSWSGRHLYNPQMAKNLLRMLRNHREVMKRNPIYDESLTKQVKSIVDFDNLFTAPMFGFDTATDYYRHGSSCNRIMNIRVPTLILHALDDPVAPGFQLPYHEIKRNPYTVMAATNHGGHIGWFHWGKDKRWFPSKIAGFFSQFEKEVDHTKDNNTKVERLERRWENDRLRAVRYD</sequence>
<dbReference type="GO" id="GO:0004806">
    <property type="term" value="F:triacylglycerol lipase activity"/>
    <property type="evidence" value="ECO:0007669"/>
    <property type="project" value="EnsemblFungi"/>
</dbReference>
<dbReference type="eggNOG" id="KOG1838">
    <property type="taxonomic scope" value="Eukaryota"/>
</dbReference>
<keyword evidence="2" id="KW-1133">Transmembrane helix</keyword>
<protein>
    <submittedName>
        <fullName evidence="5">Alpha/Beta hydrolase protein</fullName>
    </submittedName>
</protein>
<dbReference type="EMBL" id="CP017554">
    <property type="protein sequence ID" value="AOW01909.1"/>
    <property type="molecule type" value="Genomic_DNA"/>
</dbReference>
<dbReference type="OrthoDB" id="5954035at2759"/>
<evidence type="ECO:0000313" key="7">
    <source>
        <dbReference type="Proteomes" id="UP000256601"/>
    </source>
</evidence>
<accession>A0A1D8N8H7</accession>
<evidence type="ECO:0000313" key="6">
    <source>
        <dbReference type="Proteomes" id="UP000182444"/>
    </source>
</evidence>
<dbReference type="SUPFAM" id="SSF53474">
    <property type="entry name" value="alpha/beta-Hydrolases"/>
    <property type="match status" value="1"/>
</dbReference>
<name>A0A1D8N8H7_YARLL</name>
<feature type="transmembrane region" description="Helical" evidence="2">
    <location>
        <begin position="14"/>
        <end position="36"/>
    </location>
</feature>
<comment type="similarity">
    <text evidence="1">Belongs to the AB hydrolase superfamily. AB hydrolase 4 family.</text>
</comment>
<dbReference type="GO" id="GO:0006641">
    <property type="term" value="P:triglyceride metabolic process"/>
    <property type="evidence" value="ECO:0007669"/>
    <property type="project" value="EnsemblFungi"/>
</dbReference>
<proteinExistence type="inferred from homology"/>
<dbReference type="VEuPathDB" id="FungiDB:YALI1_B24564g"/>
<dbReference type="InterPro" id="IPR000952">
    <property type="entry name" value="AB_hydrolase_4_CS"/>
</dbReference>
<evidence type="ECO:0000256" key="1">
    <source>
        <dbReference type="ARBA" id="ARBA00010884"/>
    </source>
</evidence>
<dbReference type="InterPro" id="IPR000073">
    <property type="entry name" value="AB_hydrolase_1"/>
</dbReference>
<dbReference type="GO" id="GO:0051792">
    <property type="term" value="P:medium-chain fatty acid biosynthetic process"/>
    <property type="evidence" value="ECO:0007669"/>
    <property type="project" value="EnsemblFungi"/>
</dbReference>
<dbReference type="GO" id="GO:0008126">
    <property type="term" value="F:acetylesterase activity"/>
    <property type="evidence" value="ECO:0007669"/>
    <property type="project" value="TreeGrafter"/>
</dbReference>
<dbReference type="KEGG" id="yli:2906929"/>
<dbReference type="InterPro" id="IPR050960">
    <property type="entry name" value="AB_hydrolase_4_sf"/>
</dbReference>
<keyword evidence="2" id="KW-0812">Transmembrane</keyword>
<dbReference type="Gene3D" id="3.40.50.1820">
    <property type="entry name" value="alpha/beta hydrolase"/>
    <property type="match status" value="1"/>
</dbReference>
<dbReference type="FunFam" id="3.40.50.1820:FF:000290">
    <property type="entry name" value="Alpha/Beta hydrolase protein"/>
    <property type="match status" value="1"/>
</dbReference>
<evidence type="ECO:0000256" key="2">
    <source>
        <dbReference type="SAM" id="Phobius"/>
    </source>
</evidence>
<reference evidence="4 6" key="1">
    <citation type="journal article" date="2016" name="PLoS ONE">
        <title>Sequence Assembly of Yarrowia lipolytica Strain W29/CLIB89 Shows Transposable Element Diversity.</title>
        <authorList>
            <person name="Magnan C."/>
            <person name="Yu J."/>
            <person name="Chang I."/>
            <person name="Jahn E."/>
            <person name="Kanomata Y."/>
            <person name="Wu J."/>
            <person name="Zeller M."/>
            <person name="Oakes M."/>
            <person name="Baldi P."/>
            <person name="Sandmeyer S."/>
        </authorList>
    </citation>
    <scope>NUCLEOTIDE SEQUENCE [LARGE SCALE GENOMIC DNA]</scope>
    <source>
        <strain evidence="4">CLIB89</strain>
        <strain evidence="6">CLIB89(W29)</strain>
    </source>
</reference>
<dbReference type="RefSeq" id="XP_501075.1">
    <property type="nucleotide sequence ID" value="XM_501075.1"/>
</dbReference>
<keyword evidence="2" id="KW-0472">Membrane</keyword>
<dbReference type="EMBL" id="KZ858974">
    <property type="protein sequence ID" value="RDW26768.1"/>
    <property type="molecule type" value="Genomic_DNA"/>
</dbReference>
<dbReference type="Proteomes" id="UP000182444">
    <property type="component" value="Chromosome 1B"/>
</dbReference>
<dbReference type="AlphaFoldDB" id="A0A1D8N8H7"/>
<dbReference type="Pfam" id="PF00561">
    <property type="entry name" value="Abhydrolase_1"/>
    <property type="match status" value="1"/>
</dbReference>
<dbReference type="GeneID" id="2906929"/>
<dbReference type="Proteomes" id="UP000256601">
    <property type="component" value="Unassembled WGS sequence"/>
</dbReference>
<dbReference type="PANTHER" id="PTHR10794">
    <property type="entry name" value="ABHYDROLASE DOMAIN-CONTAINING PROTEIN"/>
    <property type="match status" value="1"/>
</dbReference>
<feature type="domain" description="AB hydrolase-1" evidence="3">
    <location>
        <begin position="176"/>
        <end position="403"/>
    </location>
</feature>
<evidence type="ECO:0000313" key="5">
    <source>
        <dbReference type="EMBL" id="RDW26768.1"/>
    </source>
</evidence>
<dbReference type="OMA" id="RGCAKHK"/>
<dbReference type="PANTHER" id="PTHR10794:SF63">
    <property type="entry name" value="ALPHA_BETA HYDROLASE 1, ISOFORM A"/>
    <property type="match status" value="1"/>
</dbReference>
<keyword evidence="5" id="KW-0378">Hydrolase</keyword>
<evidence type="ECO:0000259" key="3">
    <source>
        <dbReference type="Pfam" id="PF00561"/>
    </source>
</evidence>
<reference evidence="5 7" key="2">
    <citation type="submission" date="2018-07" db="EMBL/GenBank/DDBJ databases">
        <title>Draft Genome Assemblies for Five Robust Yarrowia lipolytica Strains Exhibiting High Lipid Production and Pentose Sugar Utilization and Sugar Alcohol Secretion from Undetoxified Lignocellulosic Biomass Hydrolysates.</title>
        <authorList>
            <consortium name="DOE Joint Genome Institute"/>
            <person name="Walker C."/>
            <person name="Ryu S."/>
            <person name="Na H."/>
            <person name="Zane M."/>
            <person name="LaButti K."/>
            <person name="Lipzen A."/>
            <person name="Haridas S."/>
            <person name="Barry K."/>
            <person name="Grigoriev I.V."/>
            <person name="Quarterman J."/>
            <person name="Slininger P."/>
            <person name="Dien B."/>
            <person name="Trinh C.T."/>
        </authorList>
    </citation>
    <scope>NUCLEOTIDE SEQUENCE [LARGE SCALE GENOMIC DNA]</scope>
    <source>
        <strain evidence="5 7">YB392</strain>
    </source>
</reference>
<dbReference type="VEuPathDB" id="FungiDB:YALI0_B18854g"/>
<dbReference type="GO" id="GO:0047372">
    <property type="term" value="F:monoacylglycerol lipase activity"/>
    <property type="evidence" value="ECO:0007669"/>
    <property type="project" value="EnsemblFungi"/>
</dbReference>
<dbReference type="GO" id="GO:0051793">
    <property type="term" value="P:medium-chain fatty acid catabolic process"/>
    <property type="evidence" value="ECO:0007669"/>
    <property type="project" value="TreeGrafter"/>
</dbReference>
<dbReference type="InterPro" id="IPR029058">
    <property type="entry name" value="AB_hydrolase_fold"/>
</dbReference>
<gene>
    <name evidence="5" type="ORF">B0I71DRAFT_130249</name>
    <name evidence="4" type="ORF">YALI1_B24564g</name>
</gene>
<organism evidence="4 6">
    <name type="scientific">Yarrowia lipolytica</name>
    <name type="common">Candida lipolytica</name>
    <dbReference type="NCBI Taxonomy" id="4952"/>
    <lineage>
        <taxon>Eukaryota</taxon>
        <taxon>Fungi</taxon>
        <taxon>Dikarya</taxon>
        <taxon>Ascomycota</taxon>
        <taxon>Saccharomycotina</taxon>
        <taxon>Dipodascomycetes</taxon>
        <taxon>Dipodascales</taxon>
        <taxon>Dipodascales incertae sedis</taxon>
        <taxon>Yarrowia</taxon>
    </lineage>
</organism>
<evidence type="ECO:0000313" key="4">
    <source>
        <dbReference type="EMBL" id="AOW01909.1"/>
    </source>
</evidence>
<dbReference type="PROSITE" id="PS01133">
    <property type="entry name" value="UPF0017"/>
    <property type="match status" value="1"/>
</dbReference>